<feature type="non-terminal residue" evidence="2">
    <location>
        <position position="56"/>
    </location>
</feature>
<feature type="compositionally biased region" description="Basic and acidic residues" evidence="1">
    <location>
        <begin position="31"/>
        <end position="56"/>
    </location>
</feature>
<dbReference type="AlphaFoldDB" id="A0A6A5AR00"/>
<evidence type="ECO:0000256" key="1">
    <source>
        <dbReference type="SAM" id="MobiDB-lite"/>
    </source>
</evidence>
<gene>
    <name evidence="2" type="ORF">AaE_003705</name>
</gene>
<proteinExistence type="predicted"/>
<organism evidence="2 3">
    <name type="scientific">Aphanomyces astaci</name>
    <name type="common">Crayfish plague agent</name>
    <dbReference type="NCBI Taxonomy" id="112090"/>
    <lineage>
        <taxon>Eukaryota</taxon>
        <taxon>Sar</taxon>
        <taxon>Stramenopiles</taxon>
        <taxon>Oomycota</taxon>
        <taxon>Saprolegniomycetes</taxon>
        <taxon>Saprolegniales</taxon>
        <taxon>Verrucalvaceae</taxon>
        <taxon>Aphanomyces</taxon>
    </lineage>
</organism>
<comment type="caution">
    <text evidence="2">The sequence shown here is derived from an EMBL/GenBank/DDBJ whole genome shotgun (WGS) entry which is preliminary data.</text>
</comment>
<name>A0A6A5AR00_APHAT</name>
<dbReference type="VEuPathDB" id="FungiDB:H257_12674"/>
<dbReference type="EMBL" id="VJMI01009219">
    <property type="protein sequence ID" value="KAF0759421.1"/>
    <property type="molecule type" value="Genomic_DNA"/>
</dbReference>
<dbReference type="Proteomes" id="UP000469452">
    <property type="component" value="Unassembled WGS sequence"/>
</dbReference>
<accession>A0A6A5AR00</accession>
<evidence type="ECO:0000313" key="2">
    <source>
        <dbReference type="EMBL" id="KAF0759421.1"/>
    </source>
</evidence>
<sequence>MTRTSSSKQLDALGRENKALQDRLASLESQVRTRDAEIDRLGKQLKDSVSTKDYAT</sequence>
<protein>
    <submittedName>
        <fullName evidence="2">Uncharacterized protein</fullName>
    </submittedName>
</protein>
<reference evidence="2 3" key="1">
    <citation type="submission" date="2019-06" db="EMBL/GenBank/DDBJ databases">
        <title>Genomics analysis of Aphanomyces spp. identifies a new class of oomycete effector associated with host adaptation.</title>
        <authorList>
            <person name="Gaulin E."/>
        </authorList>
    </citation>
    <scope>NUCLEOTIDE SEQUENCE [LARGE SCALE GENOMIC DNA]</scope>
    <source>
        <strain evidence="2 3">E</strain>
    </source>
</reference>
<feature type="region of interest" description="Disordered" evidence="1">
    <location>
        <begin position="29"/>
        <end position="56"/>
    </location>
</feature>
<evidence type="ECO:0000313" key="3">
    <source>
        <dbReference type="Proteomes" id="UP000469452"/>
    </source>
</evidence>